<dbReference type="InterPro" id="IPR008922">
    <property type="entry name" value="Di-copper_centre_dom_sf"/>
</dbReference>
<name>A0A1L9T527_9EURO</name>
<dbReference type="VEuPathDB" id="FungiDB:ASPSYDRAFT_93454"/>
<evidence type="ECO:0000256" key="5">
    <source>
        <dbReference type="ARBA" id="ARBA00023002"/>
    </source>
</evidence>
<dbReference type="InterPro" id="IPR041640">
    <property type="entry name" value="Tyrosinase_C"/>
</dbReference>
<dbReference type="OrthoDB" id="1658288at2759"/>
<dbReference type="PRINTS" id="PR00092">
    <property type="entry name" value="TYROSINASE"/>
</dbReference>
<evidence type="ECO:0000256" key="6">
    <source>
        <dbReference type="ARBA" id="ARBA00023008"/>
    </source>
</evidence>
<dbReference type="PROSITE" id="PS00498">
    <property type="entry name" value="TYROSINASE_2"/>
    <property type="match status" value="1"/>
</dbReference>
<reference evidence="14" key="1">
    <citation type="journal article" date="2017" name="Genome Biol.">
        <title>Comparative genomics reveals high biological diversity and specific adaptations in the industrially and medically important fungal genus Aspergillus.</title>
        <authorList>
            <person name="de Vries R.P."/>
            <person name="Riley R."/>
            <person name="Wiebenga A."/>
            <person name="Aguilar-Osorio G."/>
            <person name="Amillis S."/>
            <person name="Uchima C.A."/>
            <person name="Anderluh G."/>
            <person name="Asadollahi M."/>
            <person name="Askin M."/>
            <person name="Barry K."/>
            <person name="Battaglia E."/>
            <person name="Bayram O."/>
            <person name="Benocci T."/>
            <person name="Braus-Stromeyer S.A."/>
            <person name="Caldana C."/>
            <person name="Canovas D."/>
            <person name="Cerqueira G.C."/>
            <person name="Chen F."/>
            <person name="Chen W."/>
            <person name="Choi C."/>
            <person name="Clum A."/>
            <person name="Dos Santos R.A."/>
            <person name="Damasio A.R."/>
            <person name="Diallinas G."/>
            <person name="Emri T."/>
            <person name="Fekete E."/>
            <person name="Flipphi M."/>
            <person name="Freyberg S."/>
            <person name="Gallo A."/>
            <person name="Gournas C."/>
            <person name="Habgood R."/>
            <person name="Hainaut M."/>
            <person name="Harispe M.L."/>
            <person name="Henrissat B."/>
            <person name="Hilden K.S."/>
            <person name="Hope R."/>
            <person name="Hossain A."/>
            <person name="Karabika E."/>
            <person name="Karaffa L."/>
            <person name="Karanyi Z."/>
            <person name="Krasevec N."/>
            <person name="Kuo A."/>
            <person name="Kusch H."/>
            <person name="LaButti K."/>
            <person name="Lagendijk E.L."/>
            <person name="Lapidus A."/>
            <person name="Levasseur A."/>
            <person name="Lindquist E."/>
            <person name="Lipzen A."/>
            <person name="Logrieco A.F."/>
            <person name="MacCabe A."/>
            <person name="Maekelae M.R."/>
            <person name="Malavazi I."/>
            <person name="Melin P."/>
            <person name="Meyer V."/>
            <person name="Mielnichuk N."/>
            <person name="Miskei M."/>
            <person name="Molnar A.P."/>
            <person name="Mule G."/>
            <person name="Ngan C.Y."/>
            <person name="Orejas M."/>
            <person name="Orosz E."/>
            <person name="Ouedraogo J.P."/>
            <person name="Overkamp K.M."/>
            <person name="Park H.-S."/>
            <person name="Perrone G."/>
            <person name="Piumi F."/>
            <person name="Punt P.J."/>
            <person name="Ram A.F."/>
            <person name="Ramon A."/>
            <person name="Rauscher S."/>
            <person name="Record E."/>
            <person name="Riano-Pachon D.M."/>
            <person name="Robert V."/>
            <person name="Roehrig J."/>
            <person name="Ruller R."/>
            <person name="Salamov A."/>
            <person name="Salih N.S."/>
            <person name="Samson R.A."/>
            <person name="Sandor E."/>
            <person name="Sanguinetti M."/>
            <person name="Schuetze T."/>
            <person name="Sepcic K."/>
            <person name="Shelest E."/>
            <person name="Sherlock G."/>
            <person name="Sophianopoulou V."/>
            <person name="Squina F.M."/>
            <person name="Sun H."/>
            <person name="Susca A."/>
            <person name="Todd R.B."/>
            <person name="Tsang A."/>
            <person name="Unkles S.E."/>
            <person name="van de Wiele N."/>
            <person name="van Rossen-Uffink D."/>
            <person name="Oliveira J.V."/>
            <person name="Vesth T.C."/>
            <person name="Visser J."/>
            <person name="Yu J.-H."/>
            <person name="Zhou M."/>
            <person name="Andersen M.R."/>
            <person name="Archer D.B."/>
            <person name="Baker S.E."/>
            <person name="Benoit I."/>
            <person name="Brakhage A.A."/>
            <person name="Braus G.H."/>
            <person name="Fischer R."/>
            <person name="Frisvad J.C."/>
            <person name="Goldman G.H."/>
            <person name="Houbraken J."/>
            <person name="Oakley B."/>
            <person name="Pocsi I."/>
            <person name="Scazzocchio C."/>
            <person name="Seiboth B."/>
            <person name="vanKuyk P.A."/>
            <person name="Wortman J."/>
            <person name="Dyer P.S."/>
            <person name="Grigoriev I.V."/>
        </authorList>
    </citation>
    <scope>NUCLEOTIDE SEQUENCE [LARGE SCALE GENOMIC DNA]</scope>
    <source>
        <strain evidence="14">CBS 593.65</strain>
    </source>
</reference>
<dbReference type="InterPro" id="IPR002227">
    <property type="entry name" value="Tyrosinase_Cu-bd"/>
</dbReference>
<gene>
    <name evidence="13" type="ORF">ASPSYDRAFT_93454</name>
</gene>
<dbReference type="Gene3D" id="1.10.1280.10">
    <property type="entry name" value="Di-copper center containing domain from catechol oxidase"/>
    <property type="match status" value="1"/>
</dbReference>
<dbReference type="Pfam" id="PF00264">
    <property type="entry name" value="Tyrosinase"/>
    <property type="match status" value="1"/>
</dbReference>
<dbReference type="Pfam" id="PF18132">
    <property type="entry name" value="Tyrosinase_C"/>
    <property type="match status" value="1"/>
</dbReference>
<dbReference type="Proteomes" id="UP000184356">
    <property type="component" value="Unassembled WGS sequence"/>
</dbReference>
<feature type="domain" description="Tyrosinase copper-binding" evidence="12">
    <location>
        <begin position="324"/>
        <end position="335"/>
    </location>
</feature>
<evidence type="ECO:0000256" key="4">
    <source>
        <dbReference type="ARBA" id="ARBA00022723"/>
    </source>
</evidence>
<keyword evidence="8" id="KW-0470">Melanin biosynthesis</keyword>
<comment type="cofactor">
    <cofactor evidence="1">
        <name>Cu(2+)</name>
        <dbReference type="ChEBI" id="CHEBI:29036"/>
    </cofactor>
</comment>
<comment type="similarity">
    <text evidence="2">Belongs to the tyrosinase family.</text>
</comment>
<evidence type="ECO:0000259" key="12">
    <source>
        <dbReference type="PROSITE" id="PS00498"/>
    </source>
</evidence>
<evidence type="ECO:0000256" key="9">
    <source>
        <dbReference type="ARBA" id="ARBA00048233"/>
    </source>
</evidence>
<dbReference type="RefSeq" id="XP_040698342.1">
    <property type="nucleotide sequence ID" value="XM_040852838.1"/>
</dbReference>
<evidence type="ECO:0000256" key="8">
    <source>
        <dbReference type="ARBA" id="ARBA00023101"/>
    </source>
</evidence>
<keyword evidence="5" id="KW-0560">Oxidoreductase</keyword>
<sequence>MSQPTYAIEGTQLPEGRADPPARQEVTSWINNPDNARQVSLFMRALTEFQRLSPTEDPLSYYRVAGIHGNPDVSWDGVANPPGTTGRSSWWCAHNKETFASWHRPYLVLFEQRIYALMVATIAKNVPNDSQKPWEDAAREWRLPYWDWALTQPYINDLGVPEVFTKDRIDVVDFAGNTPPTMENIANPLAKFSNPTGTAMGDQSMGDFALTGEPWSNAIATSRHGIDRADVTASWVGGVNNWTKSNEAIQGGNGVTSIPDQIYRLFATDLSSWESFSSTKSQPPPRAIDFMSLEAIHNNIHGYTGGRDPGMIGHMGDTSVAAFDPIFWFHHCNVDHLAATFQTLHPDMWYDATTDLASTKLEPFHRDTKATSWTADATRDWKANLRYTYDDLEAPHPPRAFAAFRRLAARTIGRSRTGADNQPDLSLIRRRINEKYGTVQRQIMNSPDILGKENDYVINIIYDRYALDGAPYYIHFFLGDPPPDRDAFTHTDSYVGSMYTFSSKLENSTNATRCGNCLDQRSEGILSTSQVPLTEAILRSVKHPGIPDLHTMEPDEVETYLQTHLVWRANVAIQEPGGAARSTMIDMSLLPKTKIFAMRGRVHYPESDSELSTYSNYTVMWRATSDKPGGAVESDAQPVS</sequence>
<evidence type="ECO:0000256" key="7">
    <source>
        <dbReference type="ARBA" id="ARBA00023033"/>
    </source>
</evidence>
<keyword evidence="7" id="KW-0503">Monooxygenase</keyword>
<keyword evidence="4" id="KW-0479">Metal-binding</keyword>
<evidence type="ECO:0000256" key="1">
    <source>
        <dbReference type="ARBA" id="ARBA00001973"/>
    </source>
</evidence>
<keyword evidence="14" id="KW-1185">Reference proteome</keyword>
<dbReference type="GO" id="GO:0042438">
    <property type="term" value="P:melanin biosynthetic process"/>
    <property type="evidence" value="ECO:0007669"/>
    <property type="project" value="UniProtKB-KW"/>
</dbReference>
<feature type="region of interest" description="Disordered" evidence="11">
    <location>
        <begin position="1"/>
        <end position="21"/>
    </location>
</feature>
<dbReference type="PANTHER" id="PTHR11474">
    <property type="entry name" value="TYROSINASE FAMILY MEMBER"/>
    <property type="match status" value="1"/>
</dbReference>
<protein>
    <recommendedName>
        <fullName evidence="3">tyrosinase</fullName>
        <ecNumber evidence="3">1.14.18.1</ecNumber>
    </recommendedName>
</protein>
<dbReference type="GO" id="GO:0004503">
    <property type="term" value="F:tyrosinase activity"/>
    <property type="evidence" value="ECO:0007669"/>
    <property type="project" value="UniProtKB-EC"/>
</dbReference>
<dbReference type="EMBL" id="KV878594">
    <property type="protein sequence ID" value="OJJ54536.1"/>
    <property type="molecule type" value="Genomic_DNA"/>
</dbReference>
<comment type="catalytic activity">
    <reaction evidence="10">
        <text>L-tyrosine + O2 = L-dopaquinone + H2O</text>
        <dbReference type="Rhea" id="RHEA:18117"/>
        <dbReference type="ChEBI" id="CHEBI:15377"/>
        <dbReference type="ChEBI" id="CHEBI:15379"/>
        <dbReference type="ChEBI" id="CHEBI:57924"/>
        <dbReference type="ChEBI" id="CHEBI:58315"/>
        <dbReference type="EC" id="1.14.18.1"/>
    </reaction>
</comment>
<evidence type="ECO:0000256" key="3">
    <source>
        <dbReference type="ARBA" id="ARBA00011906"/>
    </source>
</evidence>
<evidence type="ECO:0000256" key="2">
    <source>
        <dbReference type="ARBA" id="ARBA00009928"/>
    </source>
</evidence>
<dbReference type="PANTHER" id="PTHR11474:SF76">
    <property type="entry name" value="SHKT DOMAIN-CONTAINING PROTEIN"/>
    <property type="match status" value="1"/>
</dbReference>
<dbReference type="Gene3D" id="2.60.310.20">
    <property type="match status" value="1"/>
</dbReference>
<evidence type="ECO:0000313" key="14">
    <source>
        <dbReference type="Proteomes" id="UP000184356"/>
    </source>
</evidence>
<dbReference type="GeneID" id="63768911"/>
<comment type="catalytic activity">
    <reaction evidence="9">
        <text>2 L-dopa + O2 = 2 L-dopaquinone + 2 H2O</text>
        <dbReference type="Rhea" id="RHEA:34287"/>
        <dbReference type="ChEBI" id="CHEBI:15377"/>
        <dbReference type="ChEBI" id="CHEBI:15379"/>
        <dbReference type="ChEBI" id="CHEBI:57504"/>
        <dbReference type="ChEBI" id="CHEBI:57924"/>
        <dbReference type="EC" id="1.14.18.1"/>
    </reaction>
</comment>
<dbReference type="InterPro" id="IPR050316">
    <property type="entry name" value="Tyrosinase/Hemocyanin"/>
</dbReference>
<keyword evidence="6" id="KW-0186">Copper</keyword>
<dbReference type="SUPFAM" id="SSF48056">
    <property type="entry name" value="Di-copper centre-containing domain"/>
    <property type="match status" value="1"/>
</dbReference>
<evidence type="ECO:0000256" key="10">
    <source>
        <dbReference type="ARBA" id="ARBA00048881"/>
    </source>
</evidence>
<accession>A0A1L9T527</accession>
<evidence type="ECO:0000313" key="13">
    <source>
        <dbReference type="EMBL" id="OJJ54536.1"/>
    </source>
</evidence>
<proteinExistence type="inferred from homology"/>
<dbReference type="EC" id="1.14.18.1" evidence="3"/>
<dbReference type="STRING" id="1036612.A0A1L9T527"/>
<dbReference type="GO" id="GO:0046872">
    <property type="term" value="F:metal ion binding"/>
    <property type="evidence" value="ECO:0007669"/>
    <property type="project" value="UniProtKB-KW"/>
</dbReference>
<dbReference type="AlphaFoldDB" id="A0A1L9T527"/>
<evidence type="ECO:0000256" key="11">
    <source>
        <dbReference type="SAM" id="MobiDB-lite"/>
    </source>
</evidence>
<organism evidence="13 14">
    <name type="scientific">Aspergillus sydowii CBS 593.65</name>
    <dbReference type="NCBI Taxonomy" id="1036612"/>
    <lineage>
        <taxon>Eukaryota</taxon>
        <taxon>Fungi</taxon>
        <taxon>Dikarya</taxon>
        <taxon>Ascomycota</taxon>
        <taxon>Pezizomycotina</taxon>
        <taxon>Eurotiomycetes</taxon>
        <taxon>Eurotiomycetidae</taxon>
        <taxon>Eurotiales</taxon>
        <taxon>Aspergillaceae</taxon>
        <taxon>Aspergillus</taxon>
        <taxon>Aspergillus subgen. Nidulantes</taxon>
    </lineage>
</organism>